<reference evidence="10 11" key="1">
    <citation type="submission" date="2020-02" db="EMBL/GenBank/DDBJ databases">
        <title>Albibacoteraceae fam. nov., the first described family within the subdivision 4 Verrucomicrobia.</title>
        <authorList>
            <person name="Xi F."/>
        </authorList>
    </citation>
    <scope>NUCLEOTIDE SEQUENCE [LARGE SCALE GENOMIC DNA]</scope>
    <source>
        <strain evidence="10 11">CK1056</strain>
    </source>
</reference>
<feature type="region of interest" description="Disordered" evidence="9">
    <location>
        <begin position="1"/>
        <end position="51"/>
    </location>
</feature>
<keyword evidence="11" id="KW-1185">Reference proteome</keyword>
<dbReference type="Gene3D" id="3.30.420.80">
    <property type="entry name" value="Ribosomal protein S11"/>
    <property type="match status" value="1"/>
</dbReference>
<evidence type="ECO:0000256" key="3">
    <source>
        <dbReference type="ARBA" id="ARBA00022884"/>
    </source>
</evidence>
<evidence type="ECO:0000256" key="6">
    <source>
        <dbReference type="ARBA" id="ARBA00035160"/>
    </source>
</evidence>
<evidence type="ECO:0000313" key="11">
    <source>
        <dbReference type="Proteomes" id="UP000478417"/>
    </source>
</evidence>
<evidence type="ECO:0000256" key="7">
    <source>
        <dbReference type="HAMAP-Rule" id="MF_01310"/>
    </source>
</evidence>
<dbReference type="InterPro" id="IPR001971">
    <property type="entry name" value="Ribosomal_uS11"/>
</dbReference>
<dbReference type="HAMAP" id="MF_01310">
    <property type="entry name" value="Ribosomal_uS11"/>
    <property type="match status" value="1"/>
</dbReference>
<dbReference type="PROSITE" id="PS00054">
    <property type="entry name" value="RIBOSOMAL_S11"/>
    <property type="match status" value="1"/>
</dbReference>
<evidence type="ECO:0000256" key="2">
    <source>
        <dbReference type="ARBA" id="ARBA00022730"/>
    </source>
</evidence>
<dbReference type="GO" id="GO:1990904">
    <property type="term" value="C:ribonucleoprotein complex"/>
    <property type="evidence" value="ECO:0007669"/>
    <property type="project" value="UniProtKB-KW"/>
</dbReference>
<feature type="compositionally biased region" description="Acidic residues" evidence="9">
    <location>
        <begin position="31"/>
        <end position="40"/>
    </location>
</feature>
<dbReference type="NCBIfam" id="NF003698">
    <property type="entry name" value="PRK05309.1"/>
    <property type="match status" value="1"/>
</dbReference>
<name>A0A6B2M4A7_9BACT</name>
<gene>
    <name evidence="7 10" type="primary">rpsK</name>
    <name evidence="10" type="ORF">G0Q06_09405</name>
</gene>
<dbReference type="Proteomes" id="UP000478417">
    <property type="component" value="Unassembled WGS sequence"/>
</dbReference>
<dbReference type="InterPro" id="IPR018102">
    <property type="entry name" value="Ribosomal_uS11_CS"/>
</dbReference>
<comment type="function">
    <text evidence="7">Located on the platform of the 30S subunit, it bridges several disparate RNA helices of the 16S rRNA. Forms part of the Shine-Dalgarno cleft in the 70S ribosome.</text>
</comment>
<evidence type="ECO:0000256" key="8">
    <source>
        <dbReference type="RuleBase" id="RU003629"/>
    </source>
</evidence>
<accession>A0A6B2M4A7</accession>
<organism evidence="10 11">
    <name type="scientific">Oceanipulchritudo coccoides</name>
    <dbReference type="NCBI Taxonomy" id="2706888"/>
    <lineage>
        <taxon>Bacteria</taxon>
        <taxon>Pseudomonadati</taxon>
        <taxon>Verrucomicrobiota</taxon>
        <taxon>Opitutia</taxon>
        <taxon>Puniceicoccales</taxon>
        <taxon>Oceanipulchritudinaceae</taxon>
        <taxon>Oceanipulchritudo</taxon>
    </lineage>
</organism>
<comment type="subunit">
    <text evidence="7">Part of the 30S ribosomal subunit. Interacts with proteins S7 and S18. Binds to IF-3.</text>
</comment>
<dbReference type="GO" id="GO:0003735">
    <property type="term" value="F:structural constituent of ribosome"/>
    <property type="evidence" value="ECO:0007669"/>
    <property type="project" value="InterPro"/>
</dbReference>
<keyword evidence="3 7" id="KW-0694">RNA-binding</keyword>
<dbReference type="Pfam" id="PF00411">
    <property type="entry name" value="Ribosomal_S11"/>
    <property type="match status" value="1"/>
</dbReference>
<dbReference type="NCBIfam" id="TIGR03632">
    <property type="entry name" value="uS11_bact"/>
    <property type="match status" value="1"/>
</dbReference>
<dbReference type="GO" id="GO:0005840">
    <property type="term" value="C:ribosome"/>
    <property type="evidence" value="ECO:0007669"/>
    <property type="project" value="UniProtKB-KW"/>
</dbReference>
<comment type="similarity">
    <text evidence="1 7 8">Belongs to the universal ribosomal protein uS11 family.</text>
</comment>
<keyword evidence="2 7" id="KW-0699">rRNA-binding</keyword>
<protein>
    <recommendedName>
        <fullName evidence="6 7">Small ribosomal subunit protein uS11</fullName>
    </recommendedName>
</protein>
<proteinExistence type="inferred from homology"/>
<evidence type="ECO:0000256" key="5">
    <source>
        <dbReference type="ARBA" id="ARBA00023274"/>
    </source>
</evidence>
<dbReference type="GO" id="GO:0019843">
    <property type="term" value="F:rRNA binding"/>
    <property type="evidence" value="ECO:0007669"/>
    <property type="project" value="UniProtKB-UniRule"/>
</dbReference>
<dbReference type="PANTHER" id="PTHR11759">
    <property type="entry name" value="40S RIBOSOMAL PROTEIN S14/30S RIBOSOMAL PROTEIN S11"/>
    <property type="match status" value="1"/>
</dbReference>
<dbReference type="AlphaFoldDB" id="A0A6B2M4A7"/>
<feature type="compositionally biased region" description="Basic and acidic residues" evidence="9">
    <location>
        <begin position="1"/>
        <end position="21"/>
    </location>
</feature>
<sequence length="184" mass="19619">MSEEEKKEQLEEKTPVAETEKSGTATAPEAEAAEGAETAEEEKKSGQPTAADLLKSEVDLTVRKAKGSKNVTSGIVTILATFNNTKVTFSDMKGNVISWSSAGKMNFRGSRKSTAYAAQVVTQDAGKVALSHGMKEVEIRVKGPGMGRDSAIRAVQSLGMTVSAIIDVTPVPHNGCRPKKRRRV</sequence>
<dbReference type="InterPro" id="IPR036967">
    <property type="entry name" value="Ribosomal_uS11_sf"/>
</dbReference>
<dbReference type="SUPFAM" id="SSF53137">
    <property type="entry name" value="Translational machinery components"/>
    <property type="match status" value="1"/>
</dbReference>
<evidence type="ECO:0000256" key="9">
    <source>
        <dbReference type="SAM" id="MobiDB-lite"/>
    </source>
</evidence>
<evidence type="ECO:0000256" key="1">
    <source>
        <dbReference type="ARBA" id="ARBA00006194"/>
    </source>
</evidence>
<comment type="caution">
    <text evidence="10">The sequence shown here is derived from an EMBL/GenBank/DDBJ whole genome shotgun (WGS) entry which is preliminary data.</text>
</comment>
<evidence type="ECO:0000256" key="4">
    <source>
        <dbReference type="ARBA" id="ARBA00022980"/>
    </source>
</evidence>
<dbReference type="EMBL" id="JAAGNX010000002">
    <property type="protein sequence ID" value="NDV62665.1"/>
    <property type="molecule type" value="Genomic_DNA"/>
</dbReference>
<evidence type="ECO:0000313" key="10">
    <source>
        <dbReference type="EMBL" id="NDV62665.1"/>
    </source>
</evidence>
<dbReference type="RefSeq" id="WP_163964937.1">
    <property type="nucleotide sequence ID" value="NZ_JAAGNX010000002.1"/>
</dbReference>
<keyword evidence="5 7" id="KW-0687">Ribonucleoprotein</keyword>
<dbReference type="GO" id="GO:0006412">
    <property type="term" value="P:translation"/>
    <property type="evidence" value="ECO:0007669"/>
    <property type="project" value="UniProtKB-UniRule"/>
</dbReference>
<keyword evidence="4 7" id="KW-0689">Ribosomal protein</keyword>
<dbReference type="InterPro" id="IPR019981">
    <property type="entry name" value="Ribosomal_uS11_bac-type"/>
</dbReference>